<dbReference type="AlphaFoldDB" id="A0AA43Q858"/>
<dbReference type="SUPFAM" id="SSF55961">
    <property type="entry name" value="Bet v1-like"/>
    <property type="match status" value="1"/>
</dbReference>
<evidence type="ECO:0000313" key="2">
    <source>
        <dbReference type="Proteomes" id="UP001160519"/>
    </source>
</evidence>
<name>A0AA43Q858_9GAMM</name>
<dbReference type="InterPro" id="IPR019587">
    <property type="entry name" value="Polyketide_cyclase/dehydratase"/>
</dbReference>
<reference evidence="1" key="1">
    <citation type="submission" date="2023-01" db="EMBL/GenBank/DDBJ databases">
        <title>Biogeochemical cycle of methane in antarctic sediments.</title>
        <authorList>
            <person name="Roldan D.M."/>
            <person name="Menes R.J."/>
        </authorList>
    </citation>
    <scope>NUCLEOTIDE SEQUENCE [LARGE SCALE GENOMIC DNA]</scope>
    <source>
        <strain evidence="1">K-2018 MAG008</strain>
    </source>
</reference>
<sequence>MQIKFSFDSSKPIAGEASIEINKSIQDVFSYIGEHFYDNYPKWAVEVVEFEPLDGKEVFVGSKAKQIREDNGSKVESIFEITDYQPSMKLIFKGLTEPYIHSYLLESSEQKQATRLTFRFELSEIDVFMRPFQKLIRSAIEEGAENTVENIKNLVDVDTL</sequence>
<accession>A0AA43Q858</accession>
<gene>
    <name evidence="1" type="ORF">PSU93_10070</name>
</gene>
<dbReference type="Gene3D" id="3.30.530.20">
    <property type="match status" value="1"/>
</dbReference>
<dbReference type="Proteomes" id="UP001160519">
    <property type="component" value="Unassembled WGS sequence"/>
</dbReference>
<keyword evidence="2" id="KW-1185">Reference proteome</keyword>
<proteinExistence type="predicted"/>
<organism evidence="1 2">
    <name type="scientific">Candidatus Methylobacter titanis</name>
    <dbReference type="NCBI Taxonomy" id="3053457"/>
    <lineage>
        <taxon>Bacteria</taxon>
        <taxon>Pseudomonadati</taxon>
        <taxon>Pseudomonadota</taxon>
        <taxon>Gammaproteobacteria</taxon>
        <taxon>Methylococcales</taxon>
        <taxon>Methylococcaceae</taxon>
        <taxon>Methylobacter</taxon>
    </lineage>
</organism>
<dbReference type="Pfam" id="PF10604">
    <property type="entry name" value="Polyketide_cyc2"/>
    <property type="match status" value="1"/>
</dbReference>
<dbReference type="EMBL" id="JAQSDF010000030">
    <property type="protein sequence ID" value="MDI1231484.1"/>
    <property type="molecule type" value="Genomic_DNA"/>
</dbReference>
<evidence type="ECO:0000313" key="1">
    <source>
        <dbReference type="EMBL" id="MDI1231484.1"/>
    </source>
</evidence>
<dbReference type="InterPro" id="IPR023393">
    <property type="entry name" value="START-like_dom_sf"/>
</dbReference>
<protein>
    <submittedName>
        <fullName evidence="1">SRPBCC family protein</fullName>
    </submittedName>
</protein>
<comment type="caution">
    <text evidence="1">The sequence shown here is derived from an EMBL/GenBank/DDBJ whole genome shotgun (WGS) entry which is preliminary data.</text>
</comment>